<proteinExistence type="inferred from homology"/>
<dbReference type="PANTHER" id="PTHR33375">
    <property type="entry name" value="CHROMOSOME-PARTITIONING PROTEIN PARB-RELATED"/>
    <property type="match status" value="1"/>
</dbReference>
<accession>A0ABT7DZG9</accession>
<dbReference type="Pfam" id="PF02195">
    <property type="entry name" value="ParB_N"/>
    <property type="match status" value="1"/>
</dbReference>
<name>A0ABT7DZG9_9NEIS</name>
<dbReference type="EMBL" id="JARRAF010000019">
    <property type="protein sequence ID" value="MDK2125441.1"/>
    <property type="molecule type" value="Genomic_DNA"/>
</dbReference>
<comment type="caution">
    <text evidence="3">The sequence shown here is derived from an EMBL/GenBank/DDBJ whole genome shotgun (WGS) entry which is preliminary data.</text>
</comment>
<evidence type="ECO:0000313" key="4">
    <source>
        <dbReference type="Proteomes" id="UP001172778"/>
    </source>
</evidence>
<dbReference type="SUPFAM" id="SSF110849">
    <property type="entry name" value="ParB/Sulfiredoxin"/>
    <property type="match status" value="1"/>
</dbReference>
<dbReference type="InterPro" id="IPR003115">
    <property type="entry name" value="ParB_N"/>
</dbReference>
<dbReference type="RefSeq" id="WP_284101752.1">
    <property type="nucleotide sequence ID" value="NZ_JARRAF010000019.1"/>
</dbReference>
<evidence type="ECO:0000313" key="3">
    <source>
        <dbReference type="EMBL" id="MDK2125441.1"/>
    </source>
</evidence>
<dbReference type="SUPFAM" id="SSF109709">
    <property type="entry name" value="KorB DNA-binding domain-like"/>
    <property type="match status" value="1"/>
</dbReference>
<keyword evidence="4" id="KW-1185">Reference proteome</keyword>
<dbReference type="Proteomes" id="UP001172778">
    <property type="component" value="Unassembled WGS sequence"/>
</dbReference>
<evidence type="ECO:0000256" key="1">
    <source>
        <dbReference type="ARBA" id="ARBA00006295"/>
    </source>
</evidence>
<sequence>MFEKKSKVELLAEKLNQTHGRHIQANRDESPLKFGDRLEKLRLNQLIPSKHQPRRRFAEKEIQELAESIKEVGLLQPVLVRPSGELYEILAGERRWLAHKHLNLETIQVIIRDASDYEMAAAALAENISRQDLTDYEICKALRRIEHSFQNKTRLAEAVGLNREDMYKYFSFEELPSEIQTTLDSRPELLARKAATDIRAVLKKDPEHAMPHLLEAWSMLEAGKIEQTKIAQYIKQRLEPQKEKSLPATHALMRAGKVVGNTQRTDKAVTVRIDAKAMTEDMEQKLVSFLEKLLADQA</sequence>
<dbReference type="PANTHER" id="PTHR33375:SF1">
    <property type="entry name" value="CHROMOSOME-PARTITIONING PROTEIN PARB-RELATED"/>
    <property type="match status" value="1"/>
</dbReference>
<dbReference type="NCBIfam" id="TIGR00180">
    <property type="entry name" value="parB_part"/>
    <property type="match status" value="1"/>
</dbReference>
<dbReference type="InterPro" id="IPR004437">
    <property type="entry name" value="ParB/RepB/Spo0J"/>
</dbReference>
<evidence type="ECO:0000259" key="2">
    <source>
        <dbReference type="SMART" id="SM00470"/>
    </source>
</evidence>
<gene>
    <name evidence="3" type="ORF">PZA18_15405</name>
</gene>
<dbReference type="Gene3D" id="3.90.1530.30">
    <property type="match status" value="1"/>
</dbReference>
<comment type="similarity">
    <text evidence="1">Belongs to the ParB family.</text>
</comment>
<dbReference type="SMART" id="SM00470">
    <property type="entry name" value="ParB"/>
    <property type="match status" value="1"/>
</dbReference>
<organism evidence="3 4">
    <name type="scientific">Parachitinimonas caeni</name>
    <dbReference type="NCBI Taxonomy" id="3031301"/>
    <lineage>
        <taxon>Bacteria</taxon>
        <taxon>Pseudomonadati</taxon>
        <taxon>Pseudomonadota</taxon>
        <taxon>Betaproteobacteria</taxon>
        <taxon>Neisseriales</taxon>
        <taxon>Chitinibacteraceae</taxon>
        <taxon>Parachitinimonas</taxon>
    </lineage>
</organism>
<dbReference type="InterPro" id="IPR036086">
    <property type="entry name" value="ParB/Sulfiredoxin_sf"/>
</dbReference>
<dbReference type="Gene3D" id="1.10.10.2830">
    <property type="match status" value="1"/>
</dbReference>
<dbReference type="CDD" id="cd16393">
    <property type="entry name" value="SPO0J_N"/>
    <property type="match status" value="1"/>
</dbReference>
<dbReference type="InterPro" id="IPR050336">
    <property type="entry name" value="Chromosome_partition/occlusion"/>
</dbReference>
<protein>
    <submittedName>
        <fullName evidence="3">ParB/RepB/Spo0J family partition protein</fullName>
    </submittedName>
</protein>
<reference evidence="3" key="1">
    <citation type="submission" date="2023-03" db="EMBL/GenBank/DDBJ databases">
        <title>Chitinimonas shenzhenensis gen. nov., sp. nov., a novel member of family Burkholderiaceae isolated from activated sludge collected in Shen Zhen, China.</title>
        <authorList>
            <person name="Wang X."/>
        </authorList>
    </citation>
    <scope>NUCLEOTIDE SEQUENCE</scope>
    <source>
        <strain evidence="3">DQS-5</strain>
    </source>
</reference>
<feature type="domain" description="ParB-like N-terminal" evidence="2">
    <location>
        <begin position="39"/>
        <end position="128"/>
    </location>
</feature>